<dbReference type="AlphaFoldDB" id="A0A0F9C9I9"/>
<accession>A0A0F9C9I9</accession>
<name>A0A0F9C9I9_9ZZZZ</name>
<proteinExistence type="predicted"/>
<reference evidence="2" key="1">
    <citation type="journal article" date="2015" name="Nature">
        <title>Complex archaea that bridge the gap between prokaryotes and eukaryotes.</title>
        <authorList>
            <person name="Spang A."/>
            <person name="Saw J.H."/>
            <person name="Jorgensen S.L."/>
            <person name="Zaremba-Niedzwiedzka K."/>
            <person name="Martijn J."/>
            <person name="Lind A.E."/>
            <person name="van Eijk R."/>
            <person name="Schleper C."/>
            <person name="Guy L."/>
            <person name="Ettema T.J."/>
        </authorList>
    </citation>
    <scope>NUCLEOTIDE SEQUENCE</scope>
</reference>
<feature type="compositionally biased region" description="Basic and acidic residues" evidence="1">
    <location>
        <begin position="44"/>
        <end position="73"/>
    </location>
</feature>
<organism evidence="2">
    <name type="scientific">marine sediment metagenome</name>
    <dbReference type="NCBI Taxonomy" id="412755"/>
    <lineage>
        <taxon>unclassified sequences</taxon>
        <taxon>metagenomes</taxon>
        <taxon>ecological metagenomes</taxon>
    </lineage>
</organism>
<evidence type="ECO:0000256" key="1">
    <source>
        <dbReference type="SAM" id="MobiDB-lite"/>
    </source>
</evidence>
<feature type="region of interest" description="Disordered" evidence="1">
    <location>
        <begin position="1"/>
        <end position="73"/>
    </location>
</feature>
<gene>
    <name evidence="2" type="ORF">LCGC14_2352040</name>
</gene>
<comment type="caution">
    <text evidence="2">The sequence shown here is derived from an EMBL/GenBank/DDBJ whole genome shotgun (WGS) entry which is preliminary data.</text>
</comment>
<dbReference type="EMBL" id="LAZR01034261">
    <property type="protein sequence ID" value="KKL45794.1"/>
    <property type="molecule type" value="Genomic_DNA"/>
</dbReference>
<feature type="compositionally biased region" description="Basic and acidic residues" evidence="1">
    <location>
        <begin position="9"/>
        <end position="32"/>
    </location>
</feature>
<sequence>MQANNVQTEDPKQNYRPDELPEGSHMERRKDGSVWQVTPAIHPTDPKTGKELDGPDTLEFRVDSPKDADFIAE</sequence>
<feature type="non-terminal residue" evidence="2">
    <location>
        <position position="73"/>
    </location>
</feature>
<evidence type="ECO:0000313" key="2">
    <source>
        <dbReference type="EMBL" id="KKL45794.1"/>
    </source>
</evidence>
<protein>
    <submittedName>
        <fullName evidence="2">Uncharacterized protein</fullName>
    </submittedName>
</protein>